<dbReference type="OrthoDB" id="2510316at2759"/>
<proteinExistence type="predicted"/>
<dbReference type="HOGENOM" id="CLU_1489701_0_0_1"/>
<dbReference type="EMBL" id="DS178319">
    <property type="protein sequence ID" value="EFP89052.2"/>
    <property type="molecule type" value="Genomic_DNA"/>
</dbReference>
<protein>
    <submittedName>
        <fullName evidence="2">Uncharacterized protein</fullName>
    </submittedName>
</protein>
<dbReference type="RefSeq" id="XP_003333471.2">
    <property type="nucleotide sequence ID" value="XM_003333423.2"/>
</dbReference>
<accession>E3KXW6</accession>
<keyword evidence="3" id="KW-1185">Reference proteome</keyword>
<reference key="1">
    <citation type="submission" date="2007-01" db="EMBL/GenBank/DDBJ databases">
        <title>The Genome Sequence of Puccinia graminis f. sp. tritici Strain CRL 75-36-700-3.</title>
        <authorList>
            <consortium name="The Broad Institute Genome Sequencing Platform"/>
            <person name="Birren B."/>
            <person name="Lander E."/>
            <person name="Galagan J."/>
            <person name="Nusbaum C."/>
            <person name="Devon K."/>
            <person name="Cuomo C."/>
            <person name="Jaffe D."/>
            <person name="Butler J."/>
            <person name="Alvarez P."/>
            <person name="Gnerre S."/>
            <person name="Grabherr M."/>
            <person name="Mauceli E."/>
            <person name="Brockman W."/>
            <person name="Young S."/>
            <person name="LaButti K."/>
            <person name="Sykes S."/>
            <person name="DeCaprio D."/>
            <person name="Crawford M."/>
            <person name="Koehrsen M."/>
            <person name="Engels R."/>
            <person name="Montgomery P."/>
            <person name="Pearson M."/>
            <person name="Howarth C."/>
            <person name="Larson L."/>
            <person name="White J."/>
            <person name="Zeng Q."/>
            <person name="Kodira C."/>
            <person name="Yandava C."/>
            <person name="Alvarado L."/>
            <person name="O'Leary S."/>
            <person name="Szabo L."/>
            <person name="Dean R."/>
            <person name="Schein J."/>
        </authorList>
    </citation>
    <scope>NUCLEOTIDE SEQUENCE</scope>
    <source>
        <strain>CRL 75-36-700-3</strain>
    </source>
</reference>
<feature type="compositionally biased region" description="Acidic residues" evidence="1">
    <location>
        <begin position="111"/>
        <end position="130"/>
    </location>
</feature>
<dbReference type="GeneID" id="10546520"/>
<feature type="region of interest" description="Disordered" evidence="1">
    <location>
        <begin position="85"/>
        <end position="138"/>
    </location>
</feature>
<dbReference type="VEuPathDB" id="FungiDB:PGTG_14893"/>
<reference evidence="3" key="2">
    <citation type="journal article" date="2011" name="Proc. Natl. Acad. Sci. U.S.A.">
        <title>Obligate biotrophy features unraveled by the genomic analysis of rust fungi.</title>
        <authorList>
            <person name="Duplessis S."/>
            <person name="Cuomo C.A."/>
            <person name="Lin Y.-C."/>
            <person name="Aerts A."/>
            <person name="Tisserant E."/>
            <person name="Veneault-Fourrey C."/>
            <person name="Joly D.L."/>
            <person name="Hacquard S."/>
            <person name="Amselem J."/>
            <person name="Cantarel B.L."/>
            <person name="Chiu R."/>
            <person name="Coutinho P.M."/>
            <person name="Feau N."/>
            <person name="Field M."/>
            <person name="Frey P."/>
            <person name="Gelhaye E."/>
            <person name="Goldberg J."/>
            <person name="Grabherr M.G."/>
            <person name="Kodira C.D."/>
            <person name="Kohler A."/>
            <person name="Kuees U."/>
            <person name="Lindquist E.A."/>
            <person name="Lucas S.M."/>
            <person name="Mago R."/>
            <person name="Mauceli E."/>
            <person name="Morin E."/>
            <person name="Murat C."/>
            <person name="Pangilinan J.L."/>
            <person name="Park R."/>
            <person name="Pearson M."/>
            <person name="Quesneville H."/>
            <person name="Rouhier N."/>
            <person name="Sakthikumar S."/>
            <person name="Salamov A.A."/>
            <person name="Schmutz J."/>
            <person name="Selles B."/>
            <person name="Shapiro H."/>
            <person name="Tanguay P."/>
            <person name="Tuskan G.A."/>
            <person name="Henrissat B."/>
            <person name="Van de Peer Y."/>
            <person name="Rouze P."/>
            <person name="Ellis J.G."/>
            <person name="Dodds P.N."/>
            <person name="Schein J.E."/>
            <person name="Zhong S."/>
            <person name="Hamelin R.C."/>
            <person name="Grigoriev I.V."/>
            <person name="Szabo L.J."/>
            <person name="Martin F."/>
        </authorList>
    </citation>
    <scope>NUCLEOTIDE SEQUENCE [LARGE SCALE GENOMIC DNA]</scope>
    <source>
        <strain evidence="3">CRL 75-36-700-3 / race SCCL</strain>
    </source>
</reference>
<name>E3KXW6_PUCGT</name>
<dbReference type="Proteomes" id="UP000008783">
    <property type="component" value="Unassembled WGS sequence"/>
</dbReference>
<evidence type="ECO:0000313" key="3">
    <source>
        <dbReference type="Proteomes" id="UP000008783"/>
    </source>
</evidence>
<evidence type="ECO:0000256" key="1">
    <source>
        <dbReference type="SAM" id="MobiDB-lite"/>
    </source>
</evidence>
<evidence type="ECO:0000313" key="2">
    <source>
        <dbReference type="EMBL" id="EFP89052.2"/>
    </source>
</evidence>
<organism evidence="2 3">
    <name type="scientific">Puccinia graminis f. sp. tritici (strain CRL 75-36-700-3 / race SCCL)</name>
    <name type="common">Black stem rust fungus</name>
    <dbReference type="NCBI Taxonomy" id="418459"/>
    <lineage>
        <taxon>Eukaryota</taxon>
        <taxon>Fungi</taxon>
        <taxon>Dikarya</taxon>
        <taxon>Basidiomycota</taxon>
        <taxon>Pucciniomycotina</taxon>
        <taxon>Pucciniomycetes</taxon>
        <taxon>Pucciniales</taxon>
        <taxon>Pucciniaceae</taxon>
        <taxon>Puccinia</taxon>
    </lineage>
</organism>
<dbReference type="AlphaFoldDB" id="E3KXW6"/>
<dbReference type="InParanoid" id="E3KXW6"/>
<dbReference type="KEGG" id="pgr:PGTG_14893"/>
<sequence>MNNSMLMKQILNHLVLWFEQISVGIEPIISGPSESCETHLGTWRKTQDLINSDRGCTLIDQTPSEHPDFNQIKTSKVAAEELGDLNATDLRDRSASDVDFRSPDDKVQSGSEDESEVLSDDEAVSSSDDESYSRVNSAIKGPPRGPCELCTRCVLAPIIIFLPLYALFLEPLASKLLEPFQ</sequence>
<feature type="compositionally biased region" description="Basic and acidic residues" evidence="1">
    <location>
        <begin position="89"/>
        <end position="107"/>
    </location>
</feature>
<gene>
    <name evidence="2" type="ORF">PGTG_14893</name>
</gene>